<accession>A0A8T1E663</accession>
<organism evidence="1 2">
    <name type="scientific">Phytophthora cactorum</name>
    <dbReference type="NCBI Taxonomy" id="29920"/>
    <lineage>
        <taxon>Eukaryota</taxon>
        <taxon>Sar</taxon>
        <taxon>Stramenopiles</taxon>
        <taxon>Oomycota</taxon>
        <taxon>Peronosporomycetes</taxon>
        <taxon>Peronosporales</taxon>
        <taxon>Peronosporaceae</taxon>
        <taxon>Phytophthora</taxon>
    </lineage>
</organism>
<evidence type="ECO:0000313" key="1">
    <source>
        <dbReference type="EMBL" id="KAG2947174.1"/>
    </source>
</evidence>
<protein>
    <submittedName>
        <fullName evidence="1">Uncharacterized protein</fullName>
    </submittedName>
</protein>
<evidence type="ECO:0000313" key="2">
    <source>
        <dbReference type="Proteomes" id="UP000736787"/>
    </source>
</evidence>
<dbReference type="AlphaFoldDB" id="A0A8T1E663"/>
<sequence length="67" mass="7582">MTHQVSLRGIEKASYIIDNVQILNSTLNRTLLILDEISIRAQTFERNAADDVVALLDLVCNQQTLLR</sequence>
<comment type="caution">
    <text evidence="1">The sequence shown here is derived from an EMBL/GenBank/DDBJ whole genome shotgun (WGS) entry which is preliminary data.</text>
</comment>
<dbReference type="EMBL" id="RCMK01000139">
    <property type="protein sequence ID" value="KAG2947174.1"/>
    <property type="molecule type" value="Genomic_DNA"/>
</dbReference>
<reference evidence="1" key="1">
    <citation type="submission" date="2018-10" db="EMBL/GenBank/DDBJ databases">
        <title>Effector identification in a new, highly contiguous assembly of the strawberry crown rot pathogen Phytophthora cactorum.</title>
        <authorList>
            <person name="Armitage A.D."/>
            <person name="Nellist C.F."/>
            <person name="Bates H."/>
            <person name="Vickerstaff R.J."/>
            <person name="Harrison R.J."/>
        </authorList>
    </citation>
    <scope>NUCLEOTIDE SEQUENCE</scope>
    <source>
        <strain evidence="1">4040</strain>
    </source>
</reference>
<gene>
    <name evidence="1" type="ORF">PC117_g7029</name>
</gene>
<proteinExistence type="predicted"/>
<dbReference type="Proteomes" id="UP000736787">
    <property type="component" value="Unassembled WGS sequence"/>
</dbReference>
<name>A0A8T1E663_9STRA</name>